<feature type="region of interest" description="Disordered" evidence="1">
    <location>
        <begin position="151"/>
        <end position="194"/>
    </location>
</feature>
<evidence type="ECO:0000256" key="1">
    <source>
        <dbReference type="SAM" id="MobiDB-lite"/>
    </source>
</evidence>
<reference evidence="2" key="1">
    <citation type="submission" date="2023-03" db="EMBL/GenBank/DDBJ databases">
        <title>Massive genome expansion in bonnet fungi (Mycena s.s.) driven by repeated elements and novel gene families across ecological guilds.</title>
        <authorList>
            <consortium name="Lawrence Berkeley National Laboratory"/>
            <person name="Harder C.B."/>
            <person name="Miyauchi S."/>
            <person name="Viragh M."/>
            <person name="Kuo A."/>
            <person name="Thoen E."/>
            <person name="Andreopoulos B."/>
            <person name="Lu D."/>
            <person name="Skrede I."/>
            <person name="Drula E."/>
            <person name="Henrissat B."/>
            <person name="Morin E."/>
            <person name="Kohler A."/>
            <person name="Barry K."/>
            <person name="LaButti K."/>
            <person name="Morin E."/>
            <person name="Salamov A."/>
            <person name="Lipzen A."/>
            <person name="Mereny Z."/>
            <person name="Hegedus B."/>
            <person name="Baldrian P."/>
            <person name="Stursova M."/>
            <person name="Weitz H."/>
            <person name="Taylor A."/>
            <person name="Grigoriev I.V."/>
            <person name="Nagy L.G."/>
            <person name="Martin F."/>
            <person name="Kauserud H."/>
        </authorList>
    </citation>
    <scope>NUCLEOTIDE SEQUENCE</scope>
    <source>
        <strain evidence="2">CBHHK067</strain>
    </source>
</reference>
<evidence type="ECO:0000313" key="3">
    <source>
        <dbReference type="Proteomes" id="UP001221757"/>
    </source>
</evidence>
<evidence type="ECO:0000313" key="2">
    <source>
        <dbReference type="EMBL" id="KAJ7687530.1"/>
    </source>
</evidence>
<sequence length="208" mass="22867">MTSCAARNRQVSSRLTDGANGEAPSAVHQSVLAAKPILDLIKKIGKLSPLLPETVPEAPADDDIHRIITRLEHPDRTVAATFNRRFDILFGEDTRGSDGRLKNIRRGDFGMACVVKYLNSIHWESAKIPFDLTEPKLTRIADELEHLCGSGGNLEKRPAKSGGSSTKTKANESSAHTDANSRPSFTKEPGYEQKMDREQAFFGFGDLF</sequence>
<feature type="compositionally biased region" description="Polar residues" evidence="1">
    <location>
        <begin position="162"/>
        <end position="184"/>
    </location>
</feature>
<proteinExistence type="predicted"/>
<name>A0AAD7DBM4_MYCRO</name>
<keyword evidence="3" id="KW-1185">Reference proteome</keyword>
<dbReference type="Proteomes" id="UP001221757">
    <property type="component" value="Unassembled WGS sequence"/>
</dbReference>
<accession>A0AAD7DBM4</accession>
<feature type="compositionally biased region" description="Polar residues" evidence="1">
    <location>
        <begin position="1"/>
        <end position="15"/>
    </location>
</feature>
<comment type="caution">
    <text evidence="2">The sequence shown here is derived from an EMBL/GenBank/DDBJ whole genome shotgun (WGS) entry which is preliminary data.</text>
</comment>
<dbReference type="EMBL" id="JARKIE010000087">
    <property type="protein sequence ID" value="KAJ7687530.1"/>
    <property type="molecule type" value="Genomic_DNA"/>
</dbReference>
<gene>
    <name evidence="2" type="ORF">B0H17DRAFT_1136257</name>
</gene>
<feature type="region of interest" description="Disordered" evidence="1">
    <location>
        <begin position="1"/>
        <end position="22"/>
    </location>
</feature>
<protein>
    <submittedName>
        <fullName evidence="2">Uncharacterized protein</fullName>
    </submittedName>
</protein>
<dbReference type="AlphaFoldDB" id="A0AAD7DBM4"/>
<organism evidence="2 3">
    <name type="scientific">Mycena rosella</name>
    <name type="common">Pink bonnet</name>
    <name type="synonym">Agaricus rosellus</name>
    <dbReference type="NCBI Taxonomy" id="1033263"/>
    <lineage>
        <taxon>Eukaryota</taxon>
        <taxon>Fungi</taxon>
        <taxon>Dikarya</taxon>
        <taxon>Basidiomycota</taxon>
        <taxon>Agaricomycotina</taxon>
        <taxon>Agaricomycetes</taxon>
        <taxon>Agaricomycetidae</taxon>
        <taxon>Agaricales</taxon>
        <taxon>Marasmiineae</taxon>
        <taxon>Mycenaceae</taxon>
        <taxon>Mycena</taxon>
    </lineage>
</organism>